<protein>
    <submittedName>
        <fullName evidence="1">DUF4843 domain-containing protein</fullName>
    </submittedName>
</protein>
<dbReference type="InterPro" id="IPR032299">
    <property type="entry name" value="DUF4843"/>
</dbReference>
<dbReference type="AlphaFoldDB" id="A0A848GRF7"/>
<organism evidence="1 2">
    <name type="scientific">Chitinophaga fulva</name>
    <dbReference type="NCBI Taxonomy" id="2728842"/>
    <lineage>
        <taxon>Bacteria</taxon>
        <taxon>Pseudomonadati</taxon>
        <taxon>Bacteroidota</taxon>
        <taxon>Chitinophagia</taxon>
        <taxon>Chitinophagales</taxon>
        <taxon>Chitinophagaceae</taxon>
        <taxon>Chitinophaga</taxon>
    </lineage>
</organism>
<keyword evidence="2" id="KW-1185">Reference proteome</keyword>
<accession>A0A848GRF7</accession>
<dbReference type="RefSeq" id="WP_169228039.1">
    <property type="nucleotide sequence ID" value="NZ_JABBGC010000003.1"/>
</dbReference>
<name>A0A848GRF7_9BACT</name>
<dbReference type="Pfam" id="PF16132">
    <property type="entry name" value="DUF4843"/>
    <property type="match status" value="1"/>
</dbReference>
<dbReference type="Proteomes" id="UP000583266">
    <property type="component" value="Unassembled WGS sequence"/>
</dbReference>
<gene>
    <name evidence="1" type="ORF">HHL17_27510</name>
</gene>
<evidence type="ECO:0000313" key="2">
    <source>
        <dbReference type="Proteomes" id="UP000583266"/>
    </source>
</evidence>
<reference evidence="1 2" key="1">
    <citation type="submission" date="2020-04" db="EMBL/GenBank/DDBJ databases">
        <title>Chitinophaga sp. G-6-1-13 sp. nov., isolated from soil.</title>
        <authorList>
            <person name="Dahal R.H."/>
            <person name="Chaudhary D.K."/>
        </authorList>
    </citation>
    <scope>NUCLEOTIDE SEQUENCE [LARGE SCALE GENOMIC DNA]</scope>
    <source>
        <strain evidence="1 2">G-6-1-13</strain>
    </source>
</reference>
<sequence>MKAIHCIMGAVMLYALTACQKEALKTWSGTNDIYFENSVVPDISKKLKDSLNVLFIFAPPGTTDSVLKITVKAMGAPVDHDRAFSVSTSQSTAVAGKHYDALPDSFVLRANRIVDTIRVRLRRTPDMLTDTVSLILQLKPNDYFTTNMTRVSVGNNTYISSTIFRIRMTDVLSKPNFWFAAVFGDFSRKKFLLVCQLTGYDPYKLANEVPIADTYYLGKVTQRYLDEQAKAGNVVLDDNGSVMTMGTAITGG</sequence>
<dbReference type="PROSITE" id="PS51257">
    <property type="entry name" value="PROKAR_LIPOPROTEIN"/>
    <property type="match status" value="1"/>
</dbReference>
<comment type="caution">
    <text evidence="1">The sequence shown here is derived from an EMBL/GenBank/DDBJ whole genome shotgun (WGS) entry which is preliminary data.</text>
</comment>
<evidence type="ECO:0000313" key="1">
    <source>
        <dbReference type="EMBL" id="NML40974.1"/>
    </source>
</evidence>
<dbReference type="EMBL" id="JABBGC010000003">
    <property type="protein sequence ID" value="NML40974.1"/>
    <property type="molecule type" value="Genomic_DNA"/>
</dbReference>
<proteinExistence type="predicted"/>